<name>A0A3P6F4Y3_BRAOL</name>
<organism evidence="2">
    <name type="scientific">Brassica oleracea</name>
    <name type="common">Wild cabbage</name>
    <dbReference type="NCBI Taxonomy" id="3712"/>
    <lineage>
        <taxon>Eukaryota</taxon>
        <taxon>Viridiplantae</taxon>
        <taxon>Streptophyta</taxon>
        <taxon>Embryophyta</taxon>
        <taxon>Tracheophyta</taxon>
        <taxon>Spermatophyta</taxon>
        <taxon>Magnoliopsida</taxon>
        <taxon>eudicotyledons</taxon>
        <taxon>Gunneridae</taxon>
        <taxon>Pentapetalae</taxon>
        <taxon>rosids</taxon>
        <taxon>malvids</taxon>
        <taxon>Brassicales</taxon>
        <taxon>Brassicaceae</taxon>
        <taxon>Brassiceae</taxon>
        <taxon>Brassica</taxon>
    </lineage>
</organism>
<feature type="region of interest" description="Disordered" evidence="1">
    <location>
        <begin position="1"/>
        <end position="45"/>
    </location>
</feature>
<feature type="compositionally biased region" description="Polar residues" evidence="1">
    <location>
        <begin position="1"/>
        <end position="18"/>
    </location>
</feature>
<sequence>MAQIVETTFTAEENNQTLAPVPATKTAKADGDVKSTPHGRRQPMV</sequence>
<dbReference type="AlphaFoldDB" id="A0A3P6F4Y3"/>
<protein>
    <submittedName>
        <fullName evidence="2">Uncharacterized protein</fullName>
    </submittedName>
</protein>
<proteinExistence type="predicted"/>
<reference evidence="2" key="1">
    <citation type="submission" date="2018-11" db="EMBL/GenBank/DDBJ databases">
        <authorList>
            <consortium name="Genoscope - CEA"/>
            <person name="William W."/>
        </authorList>
    </citation>
    <scope>NUCLEOTIDE SEQUENCE</scope>
</reference>
<evidence type="ECO:0000313" key="2">
    <source>
        <dbReference type="EMBL" id="VDD42901.1"/>
    </source>
</evidence>
<dbReference type="EMBL" id="LR031877">
    <property type="protein sequence ID" value="VDD42901.1"/>
    <property type="molecule type" value="Genomic_DNA"/>
</dbReference>
<accession>A0A3P6F4Y3</accession>
<evidence type="ECO:0000256" key="1">
    <source>
        <dbReference type="SAM" id="MobiDB-lite"/>
    </source>
</evidence>
<gene>
    <name evidence="2" type="ORF">BOLC5T30448H</name>
</gene>